<feature type="compositionally biased region" description="Basic and acidic residues" evidence="5">
    <location>
        <begin position="525"/>
        <end position="540"/>
    </location>
</feature>
<dbReference type="InterPro" id="IPR053061">
    <property type="entry name" value="AN1-type_zinc_finger"/>
</dbReference>
<feature type="region of interest" description="Disordered" evidence="5">
    <location>
        <begin position="499"/>
        <end position="573"/>
    </location>
</feature>
<dbReference type="SMART" id="SM00213">
    <property type="entry name" value="UBQ"/>
    <property type="match status" value="1"/>
</dbReference>
<dbReference type="SUPFAM" id="SSF54236">
    <property type="entry name" value="Ubiquitin-like"/>
    <property type="match status" value="1"/>
</dbReference>
<name>A0AAN8WW25_HALRR</name>
<dbReference type="InterPro" id="IPR029071">
    <property type="entry name" value="Ubiquitin-like_domsf"/>
</dbReference>
<dbReference type="SMART" id="SM00154">
    <property type="entry name" value="ZnF_AN1"/>
    <property type="match status" value="1"/>
</dbReference>
<dbReference type="PANTHER" id="PTHR46728:SF1">
    <property type="entry name" value="AN1-TYPE ZINC FINGER PROTEIN 4"/>
    <property type="match status" value="1"/>
</dbReference>
<evidence type="ECO:0000256" key="5">
    <source>
        <dbReference type="SAM" id="MobiDB-lite"/>
    </source>
</evidence>
<evidence type="ECO:0000259" key="6">
    <source>
        <dbReference type="PROSITE" id="PS50053"/>
    </source>
</evidence>
<dbReference type="Pfam" id="PF01428">
    <property type="entry name" value="zf-AN1"/>
    <property type="match status" value="1"/>
</dbReference>
<dbReference type="Gene3D" id="3.10.20.90">
    <property type="entry name" value="Phosphatidylinositol 3-kinase Catalytic Subunit, Chain A, domain 1"/>
    <property type="match status" value="1"/>
</dbReference>
<keyword evidence="1" id="KW-0479">Metal-binding</keyword>
<dbReference type="SUPFAM" id="SSF118310">
    <property type="entry name" value="AN1-like Zinc finger"/>
    <property type="match status" value="1"/>
</dbReference>
<evidence type="ECO:0000256" key="2">
    <source>
        <dbReference type="ARBA" id="ARBA00022771"/>
    </source>
</evidence>
<feature type="region of interest" description="Disordered" evidence="5">
    <location>
        <begin position="597"/>
        <end position="677"/>
    </location>
</feature>
<dbReference type="PANTHER" id="PTHR46728">
    <property type="entry name" value="AN1-TYPE ZINC FINGER PROTEIN 4"/>
    <property type="match status" value="1"/>
</dbReference>
<feature type="region of interest" description="Disordered" evidence="5">
    <location>
        <begin position="272"/>
        <end position="372"/>
    </location>
</feature>
<keyword evidence="3" id="KW-0862">Zinc</keyword>
<dbReference type="InterPro" id="IPR000058">
    <property type="entry name" value="Znf_AN1"/>
</dbReference>
<proteinExistence type="predicted"/>
<dbReference type="Gene3D" id="4.10.1110.10">
    <property type="entry name" value="AN1-like Zinc finger"/>
    <property type="match status" value="1"/>
</dbReference>
<dbReference type="InterPro" id="IPR035896">
    <property type="entry name" value="AN1-like_Znf"/>
</dbReference>
<protein>
    <submittedName>
        <fullName evidence="8">AN1-type zinc finger protein 4</fullName>
    </submittedName>
</protein>
<organism evidence="8 9">
    <name type="scientific">Halocaridina rubra</name>
    <name type="common">Hawaiian red shrimp</name>
    <dbReference type="NCBI Taxonomy" id="373956"/>
    <lineage>
        <taxon>Eukaryota</taxon>
        <taxon>Metazoa</taxon>
        <taxon>Ecdysozoa</taxon>
        <taxon>Arthropoda</taxon>
        <taxon>Crustacea</taxon>
        <taxon>Multicrustacea</taxon>
        <taxon>Malacostraca</taxon>
        <taxon>Eumalacostraca</taxon>
        <taxon>Eucarida</taxon>
        <taxon>Decapoda</taxon>
        <taxon>Pleocyemata</taxon>
        <taxon>Caridea</taxon>
        <taxon>Atyoidea</taxon>
        <taxon>Atyidae</taxon>
        <taxon>Halocaridina</taxon>
    </lineage>
</organism>
<dbReference type="PROSITE" id="PS51039">
    <property type="entry name" value="ZF_AN1"/>
    <property type="match status" value="1"/>
</dbReference>
<feature type="domain" description="AN1-type" evidence="7">
    <location>
        <begin position="672"/>
        <end position="719"/>
    </location>
</feature>
<keyword evidence="9" id="KW-1185">Reference proteome</keyword>
<dbReference type="Proteomes" id="UP001381693">
    <property type="component" value="Unassembled WGS sequence"/>
</dbReference>
<evidence type="ECO:0000256" key="3">
    <source>
        <dbReference type="ARBA" id="ARBA00022833"/>
    </source>
</evidence>
<feature type="region of interest" description="Disordered" evidence="5">
    <location>
        <begin position="1"/>
        <end position="84"/>
    </location>
</feature>
<keyword evidence="2 4" id="KW-0863">Zinc-finger</keyword>
<dbReference type="InterPro" id="IPR000626">
    <property type="entry name" value="Ubiquitin-like_dom"/>
</dbReference>
<feature type="compositionally biased region" description="Low complexity" evidence="5">
    <location>
        <begin position="546"/>
        <end position="573"/>
    </location>
</feature>
<dbReference type="AlphaFoldDB" id="A0AAN8WW25"/>
<evidence type="ECO:0000313" key="8">
    <source>
        <dbReference type="EMBL" id="KAK7073365.1"/>
    </source>
</evidence>
<dbReference type="GO" id="GO:0008270">
    <property type="term" value="F:zinc ion binding"/>
    <property type="evidence" value="ECO:0007669"/>
    <property type="project" value="UniProtKB-KW"/>
</dbReference>
<dbReference type="PROSITE" id="PS50053">
    <property type="entry name" value="UBIQUITIN_2"/>
    <property type="match status" value="1"/>
</dbReference>
<feature type="compositionally biased region" description="Basic and acidic residues" evidence="5">
    <location>
        <begin position="618"/>
        <end position="628"/>
    </location>
</feature>
<dbReference type="EMBL" id="JAXCGZ010013213">
    <property type="protein sequence ID" value="KAK7073365.1"/>
    <property type="molecule type" value="Genomic_DNA"/>
</dbReference>
<accession>A0AAN8WW25</accession>
<sequence>MPGDYNGQRGGGRRSRQSSRDAAPGAPASSKDEAEEEEENSDPTSELSGMSPIPDLYSPRETVVLDSSYPEGGPDSPDEDEDEDDALEVVVETLLGDTFRVRVSQWDTVAGLKSLLSRTQGIPMNHQHLLLGQTELVDDTCLIEQGVVDGSTLRLVLAMKGGPVNARRLPNQQDLLLRELSDIMDNKEDVWEGNGGRTVTLLVLRDGDNVNVYRVVENQDGSFSPLNESFNSVASNEQLERDTLQAAEEGTKTRARMKDLQARMDAIKIKKKARMERARLGSSQRPVSRGSKGGQDRVDDHLSSRDEISESKEKLDHPSSRSSSSSHRSTTSAKRMSLLPQRIGRNSRPTTQERFEMRRSSLTKSTILKGLPLANPPVPVDFSRRKPLENIHPRTDRQRLSAVEEELRKSRNNYQPADAFNQNFRSFESYRKSLVRHGMVADSDSRRNSDDDDFRQAWPRRESSVPLYMPPVGSIPRRRYEGERLNRSHNTDLLRISRVHSVNRPKTSPEVLEHRPNTSGGHSTISDRIRLRDPDERLREMINILGNASRGNSRQSNRSSGTPPDTAGALSLSNSLSGSNMLARFKTNGVSVAASTIKGHGAAPPSPGNGALVTSGSREQRDKLREIMKNQTPSSSRRTTPESLKQQGRRPGSGRLRTSPTHLPPVTPRRKSRRKPRCEQCSKRLNLVNTYDCRCGRIFCTQHRYPETHECTFDYKSEGRKLIEMANPLIASHRLPKI</sequence>
<comment type="caution">
    <text evidence="8">The sequence shown here is derived from an EMBL/GenBank/DDBJ whole genome shotgun (WGS) entry which is preliminary data.</text>
</comment>
<evidence type="ECO:0000256" key="1">
    <source>
        <dbReference type="ARBA" id="ARBA00022723"/>
    </source>
</evidence>
<evidence type="ECO:0000313" key="9">
    <source>
        <dbReference type="Proteomes" id="UP001381693"/>
    </source>
</evidence>
<evidence type="ECO:0000256" key="4">
    <source>
        <dbReference type="PROSITE-ProRule" id="PRU00449"/>
    </source>
</evidence>
<gene>
    <name evidence="8" type="primary">ZFAND4</name>
    <name evidence="8" type="ORF">SK128_013789</name>
</gene>
<feature type="compositionally biased region" description="Basic and acidic residues" evidence="5">
    <location>
        <begin position="294"/>
        <end position="319"/>
    </location>
</feature>
<reference evidence="8 9" key="1">
    <citation type="submission" date="2023-11" db="EMBL/GenBank/DDBJ databases">
        <title>Halocaridina rubra genome assembly.</title>
        <authorList>
            <person name="Smith C."/>
        </authorList>
    </citation>
    <scope>NUCLEOTIDE SEQUENCE [LARGE SCALE GENOMIC DNA]</scope>
    <source>
        <strain evidence="8">EP-1</strain>
        <tissue evidence="8">Whole</tissue>
    </source>
</reference>
<dbReference type="Pfam" id="PF00240">
    <property type="entry name" value="ubiquitin"/>
    <property type="match status" value="1"/>
</dbReference>
<feature type="domain" description="Ubiquitin-like" evidence="6">
    <location>
        <begin position="87"/>
        <end position="162"/>
    </location>
</feature>
<evidence type="ECO:0000259" key="7">
    <source>
        <dbReference type="PROSITE" id="PS51039"/>
    </source>
</evidence>
<feature type="compositionally biased region" description="Low complexity" evidence="5">
    <location>
        <begin position="320"/>
        <end position="332"/>
    </location>
</feature>